<organism evidence="6 7">
    <name type="scientific">Kribbella voronezhensis</name>
    <dbReference type="NCBI Taxonomy" id="2512212"/>
    <lineage>
        <taxon>Bacteria</taxon>
        <taxon>Bacillati</taxon>
        <taxon>Actinomycetota</taxon>
        <taxon>Actinomycetes</taxon>
        <taxon>Propionibacteriales</taxon>
        <taxon>Kribbellaceae</taxon>
        <taxon>Kribbella</taxon>
    </lineage>
</organism>
<evidence type="ECO:0000313" key="7">
    <source>
        <dbReference type="Proteomes" id="UP000295151"/>
    </source>
</evidence>
<keyword evidence="2 4" id="KW-0238">DNA-binding</keyword>
<keyword evidence="3" id="KW-0804">Transcription</keyword>
<accession>A0A4R7SVV0</accession>
<evidence type="ECO:0000256" key="4">
    <source>
        <dbReference type="PROSITE-ProRule" id="PRU00335"/>
    </source>
</evidence>
<feature type="DNA-binding region" description="H-T-H motif" evidence="4">
    <location>
        <begin position="43"/>
        <end position="62"/>
    </location>
</feature>
<dbReference type="GO" id="GO:0003700">
    <property type="term" value="F:DNA-binding transcription factor activity"/>
    <property type="evidence" value="ECO:0007669"/>
    <property type="project" value="TreeGrafter"/>
</dbReference>
<reference evidence="6 7" key="1">
    <citation type="submission" date="2019-03" db="EMBL/GenBank/DDBJ databases">
        <title>Genomic Encyclopedia of Type Strains, Phase III (KMG-III): the genomes of soil and plant-associated and newly described type strains.</title>
        <authorList>
            <person name="Whitman W."/>
        </authorList>
    </citation>
    <scope>NUCLEOTIDE SEQUENCE [LARGE SCALE GENOMIC DNA]</scope>
    <source>
        <strain evidence="6 7">VKM Ac-2575</strain>
    </source>
</reference>
<dbReference type="PANTHER" id="PTHR30055">
    <property type="entry name" value="HTH-TYPE TRANSCRIPTIONAL REGULATOR RUTR"/>
    <property type="match status" value="1"/>
</dbReference>
<dbReference type="InterPro" id="IPR036271">
    <property type="entry name" value="Tet_transcr_reg_TetR-rel_C_sf"/>
</dbReference>
<dbReference type="GO" id="GO:0000976">
    <property type="term" value="F:transcription cis-regulatory region binding"/>
    <property type="evidence" value="ECO:0007669"/>
    <property type="project" value="TreeGrafter"/>
</dbReference>
<dbReference type="RefSeq" id="WP_166678786.1">
    <property type="nucleotide sequence ID" value="NZ_SOCE01000002.1"/>
</dbReference>
<dbReference type="PROSITE" id="PS50977">
    <property type="entry name" value="HTH_TETR_2"/>
    <property type="match status" value="1"/>
</dbReference>
<dbReference type="InterPro" id="IPR050109">
    <property type="entry name" value="HTH-type_TetR-like_transc_reg"/>
</dbReference>
<sequence length="194" mass="20003">MTDHKRGARPASTGPRRADAIANRAKVVAAAREAFEAEGLSVSLDEIARRAGVGAGTVHRHFRTKAELVDTVLAAAVEDLVVAANSYAASDDAGSALRDLLVRLVTEGAAAHELAARLQIGAGSVEAAVSGPVAELNRAMGLLLSRARDSGAVRHDVDDRDLAALIAAAHAAYVHPTGGDHALMLVLRSLEAPT</sequence>
<protein>
    <submittedName>
        <fullName evidence="6">TetR family transcriptional regulator</fullName>
    </submittedName>
</protein>
<name>A0A4R7SVV0_9ACTN</name>
<feature type="domain" description="HTH tetR-type" evidence="5">
    <location>
        <begin position="21"/>
        <end position="80"/>
    </location>
</feature>
<evidence type="ECO:0000256" key="2">
    <source>
        <dbReference type="ARBA" id="ARBA00023125"/>
    </source>
</evidence>
<dbReference type="PANTHER" id="PTHR30055:SF234">
    <property type="entry name" value="HTH-TYPE TRANSCRIPTIONAL REGULATOR BETI"/>
    <property type="match status" value="1"/>
</dbReference>
<dbReference type="Pfam" id="PF21597">
    <property type="entry name" value="TetR_C_43"/>
    <property type="match status" value="1"/>
</dbReference>
<dbReference type="Proteomes" id="UP000295151">
    <property type="component" value="Unassembled WGS sequence"/>
</dbReference>
<keyword evidence="7" id="KW-1185">Reference proteome</keyword>
<dbReference type="EMBL" id="SOCE01000002">
    <property type="protein sequence ID" value="TDU83450.1"/>
    <property type="molecule type" value="Genomic_DNA"/>
</dbReference>
<evidence type="ECO:0000259" key="5">
    <source>
        <dbReference type="PROSITE" id="PS50977"/>
    </source>
</evidence>
<dbReference type="SUPFAM" id="SSF48498">
    <property type="entry name" value="Tetracyclin repressor-like, C-terminal domain"/>
    <property type="match status" value="1"/>
</dbReference>
<dbReference type="InterPro" id="IPR001647">
    <property type="entry name" value="HTH_TetR"/>
</dbReference>
<comment type="caution">
    <text evidence="6">The sequence shown here is derived from an EMBL/GenBank/DDBJ whole genome shotgun (WGS) entry which is preliminary data.</text>
</comment>
<proteinExistence type="predicted"/>
<keyword evidence="1" id="KW-0805">Transcription regulation</keyword>
<dbReference type="InterPro" id="IPR009057">
    <property type="entry name" value="Homeodomain-like_sf"/>
</dbReference>
<dbReference type="SUPFAM" id="SSF46689">
    <property type="entry name" value="Homeodomain-like"/>
    <property type="match status" value="1"/>
</dbReference>
<gene>
    <name evidence="6" type="ORF">EV138_5914</name>
</gene>
<dbReference type="InterPro" id="IPR049445">
    <property type="entry name" value="TetR_SbtR-like_C"/>
</dbReference>
<dbReference type="Pfam" id="PF00440">
    <property type="entry name" value="TetR_N"/>
    <property type="match status" value="1"/>
</dbReference>
<dbReference type="InterPro" id="IPR023772">
    <property type="entry name" value="DNA-bd_HTH_TetR-type_CS"/>
</dbReference>
<evidence type="ECO:0000256" key="1">
    <source>
        <dbReference type="ARBA" id="ARBA00023015"/>
    </source>
</evidence>
<dbReference type="AlphaFoldDB" id="A0A4R7SVV0"/>
<evidence type="ECO:0000256" key="3">
    <source>
        <dbReference type="ARBA" id="ARBA00023163"/>
    </source>
</evidence>
<evidence type="ECO:0000313" key="6">
    <source>
        <dbReference type="EMBL" id="TDU83450.1"/>
    </source>
</evidence>
<dbReference type="PROSITE" id="PS01081">
    <property type="entry name" value="HTH_TETR_1"/>
    <property type="match status" value="1"/>
</dbReference>
<dbReference type="PRINTS" id="PR00455">
    <property type="entry name" value="HTHTETR"/>
</dbReference>
<dbReference type="Gene3D" id="1.10.357.10">
    <property type="entry name" value="Tetracycline Repressor, domain 2"/>
    <property type="match status" value="1"/>
</dbReference>